<evidence type="ECO:0000256" key="2">
    <source>
        <dbReference type="ARBA" id="ARBA00022527"/>
    </source>
</evidence>
<evidence type="ECO:0000256" key="6">
    <source>
        <dbReference type="ARBA" id="ARBA00022840"/>
    </source>
</evidence>
<reference evidence="10" key="1">
    <citation type="submission" date="2012-04" db="EMBL/GenBank/DDBJ databases">
        <title>The Genome Sequence of Loa loa.</title>
        <authorList>
            <consortium name="The Broad Institute Genome Sequencing Platform"/>
            <consortium name="Broad Institute Genome Sequencing Center for Infectious Disease"/>
            <person name="Nutman T.B."/>
            <person name="Fink D.L."/>
            <person name="Russ C."/>
            <person name="Young S."/>
            <person name="Zeng Q."/>
            <person name="Gargeya S."/>
            <person name="Alvarado L."/>
            <person name="Berlin A."/>
            <person name="Chapman S.B."/>
            <person name="Chen Z."/>
            <person name="Freedman E."/>
            <person name="Gellesch M."/>
            <person name="Goldberg J."/>
            <person name="Griggs A."/>
            <person name="Gujja S."/>
            <person name="Heilman E.R."/>
            <person name="Heiman D."/>
            <person name="Howarth C."/>
            <person name="Mehta T."/>
            <person name="Neiman D."/>
            <person name="Pearson M."/>
            <person name="Roberts A."/>
            <person name="Saif S."/>
            <person name="Shea T."/>
            <person name="Shenoy N."/>
            <person name="Sisk P."/>
            <person name="Stolte C."/>
            <person name="Sykes S."/>
            <person name="White J."/>
            <person name="Yandava C."/>
            <person name="Haas B."/>
            <person name="Henn M.R."/>
            <person name="Nusbaum C."/>
            <person name="Birren B."/>
        </authorList>
    </citation>
    <scope>NUCLEOTIDE SEQUENCE [LARGE SCALE GENOMIC DNA]</scope>
</reference>
<dbReference type="Gene3D" id="1.10.510.10">
    <property type="entry name" value="Transferase(Phosphotransferase) domain 1"/>
    <property type="match status" value="1"/>
</dbReference>
<dbReference type="GO" id="GO:0005634">
    <property type="term" value="C:nucleus"/>
    <property type="evidence" value="ECO:0007669"/>
    <property type="project" value="TreeGrafter"/>
</dbReference>
<name>A0A1S0TLU9_LOALO</name>
<dbReference type="GO" id="GO:0072354">
    <property type="term" value="F:histone H3T3 kinase activity"/>
    <property type="evidence" value="ECO:0007669"/>
    <property type="project" value="TreeGrafter"/>
</dbReference>
<dbReference type="PANTHER" id="PTHR24419:SF18">
    <property type="entry name" value="SERINE_THREONINE-PROTEIN KINASE HASPIN"/>
    <property type="match status" value="1"/>
</dbReference>
<dbReference type="OMA" id="SIYFDWT"/>
<proteinExistence type="predicted"/>
<evidence type="ECO:0000256" key="4">
    <source>
        <dbReference type="ARBA" id="ARBA00022741"/>
    </source>
</evidence>
<accession>A0A1S0TLU9</accession>
<evidence type="ECO:0000313" key="10">
    <source>
        <dbReference type="EMBL" id="EFO16152.2"/>
    </source>
</evidence>
<evidence type="ECO:0000259" key="9">
    <source>
        <dbReference type="SMART" id="SM01331"/>
    </source>
</evidence>
<evidence type="ECO:0000256" key="7">
    <source>
        <dbReference type="ARBA" id="ARBA00047899"/>
    </source>
</evidence>
<dbReference type="Pfam" id="PF12330">
    <property type="entry name" value="Haspin_kinase"/>
    <property type="match status" value="1"/>
</dbReference>
<evidence type="ECO:0000256" key="8">
    <source>
        <dbReference type="ARBA" id="ARBA00048679"/>
    </source>
</evidence>
<dbReference type="GO" id="GO:0005737">
    <property type="term" value="C:cytoplasm"/>
    <property type="evidence" value="ECO:0007669"/>
    <property type="project" value="TreeGrafter"/>
</dbReference>
<protein>
    <recommendedName>
        <fullName evidence="1">non-specific serine/threonine protein kinase</fullName>
        <ecNumber evidence="1">2.7.11.1</ecNumber>
    </recommendedName>
</protein>
<comment type="catalytic activity">
    <reaction evidence="7">
        <text>L-threonyl-[protein] + ATP = O-phospho-L-threonyl-[protein] + ADP + H(+)</text>
        <dbReference type="Rhea" id="RHEA:46608"/>
        <dbReference type="Rhea" id="RHEA-COMP:11060"/>
        <dbReference type="Rhea" id="RHEA-COMP:11605"/>
        <dbReference type="ChEBI" id="CHEBI:15378"/>
        <dbReference type="ChEBI" id="CHEBI:30013"/>
        <dbReference type="ChEBI" id="CHEBI:30616"/>
        <dbReference type="ChEBI" id="CHEBI:61977"/>
        <dbReference type="ChEBI" id="CHEBI:456216"/>
        <dbReference type="EC" id="2.7.11.1"/>
    </reaction>
</comment>
<keyword evidence="5 10" id="KW-0418">Kinase</keyword>
<keyword evidence="3" id="KW-0808">Transferase</keyword>
<feature type="domain" description="Serine/threonine-protein kinase haspin C-terminal" evidence="9">
    <location>
        <begin position="291"/>
        <end position="380"/>
    </location>
</feature>
<gene>
    <name evidence="10" type="ORF">LOAG_12357</name>
</gene>
<dbReference type="GeneID" id="9949817"/>
<dbReference type="AlphaFoldDB" id="A0A1S0TLU9"/>
<keyword evidence="4" id="KW-0547">Nucleotide-binding</keyword>
<evidence type="ECO:0000256" key="1">
    <source>
        <dbReference type="ARBA" id="ARBA00012513"/>
    </source>
</evidence>
<keyword evidence="6" id="KW-0067">ATP-binding</keyword>
<sequence length="388" mass="45388">MVFHENINAEGLIDDFVPSSDSKDSRPFYLRESFPWTADYANKRNYVKELLHICNQSQIQRWRKIKKMLDVSKAKKIAEGVYSEIFVAQYKMETLIPIGDNKPINRRRTNSFREGTAKLVVLKELTNLSQVEQGYSTEGFVQLKGALVVKGRYPSMMINAWKQYKGKKKSNKANPALFSANQNFLLLSVENGGISLKEYEITTVLQAYSIVYQLFMATAVAEFRLSFEHRDLNCEKILITGTDWHDMIRSKFDGSDVYLYTHGARVKIINSSFCRMTKDVSSIYFDWTSNEEFFMGEGDLKHIAFQTMRKINRNNWRPFRPVTNVLWLAYIIDFIHDRLEELHVGSPEDHAIFFFHFKCLYRYASAWKWIRDHIANNHMKKEVIAKAE</sequence>
<dbReference type="GO" id="GO:0000278">
    <property type="term" value="P:mitotic cell cycle"/>
    <property type="evidence" value="ECO:0007669"/>
    <property type="project" value="TreeGrafter"/>
</dbReference>
<dbReference type="Gene3D" id="3.30.200.20">
    <property type="entry name" value="Phosphorylase Kinase, domain 1"/>
    <property type="match status" value="1"/>
</dbReference>
<dbReference type="KEGG" id="loa:LOAG_12357"/>
<comment type="catalytic activity">
    <reaction evidence="8">
        <text>L-seryl-[protein] + ATP = O-phospho-L-seryl-[protein] + ADP + H(+)</text>
        <dbReference type="Rhea" id="RHEA:17989"/>
        <dbReference type="Rhea" id="RHEA-COMP:9863"/>
        <dbReference type="Rhea" id="RHEA-COMP:11604"/>
        <dbReference type="ChEBI" id="CHEBI:15378"/>
        <dbReference type="ChEBI" id="CHEBI:29999"/>
        <dbReference type="ChEBI" id="CHEBI:30616"/>
        <dbReference type="ChEBI" id="CHEBI:83421"/>
        <dbReference type="ChEBI" id="CHEBI:456216"/>
        <dbReference type="EC" id="2.7.11.1"/>
    </reaction>
</comment>
<dbReference type="RefSeq" id="XP_020301336.1">
    <property type="nucleotide sequence ID" value="XM_020448528.1"/>
</dbReference>
<dbReference type="PANTHER" id="PTHR24419">
    <property type="entry name" value="INTERLEUKIN-1 RECEPTOR-ASSOCIATED KINASE"/>
    <property type="match status" value="1"/>
</dbReference>
<dbReference type="OrthoDB" id="5870822at2759"/>
<dbReference type="CTD" id="9949817"/>
<dbReference type="GO" id="GO:0035556">
    <property type="term" value="P:intracellular signal transduction"/>
    <property type="evidence" value="ECO:0007669"/>
    <property type="project" value="TreeGrafter"/>
</dbReference>
<organism evidence="10">
    <name type="scientific">Loa loa</name>
    <name type="common">Eye worm</name>
    <name type="synonym">Filaria loa</name>
    <dbReference type="NCBI Taxonomy" id="7209"/>
    <lineage>
        <taxon>Eukaryota</taxon>
        <taxon>Metazoa</taxon>
        <taxon>Ecdysozoa</taxon>
        <taxon>Nematoda</taxon>
        <taxon>Chromadorea</taxon>
        <taxon>Rhabditida</taxon>
        <taxon>Spirurina</taxon>
        <taxon>Spiruromorpha</taxon>
        <taxon>Filarioidea</taxon>
        <taxon>Onchocercidae</taxon>
        <taxon>Loa</taxon>
    </lineage>
</organism>
<evidence type="ECO:0000256" key="3">
    <source>
        <dbReference type="ARBA" id="ARBA00022679"/>
    </source>
</evidence>
<dbReference type="EMBL" id="JH713080">
    <property type="protein sequence ID" value="EFO16152.2"/>
    <property type="molecule type" value="Genomic_DNA"/>
</dbReference>
<dbReference type="InterPro" id="IPR024604">
    <property type="entry name" value="GSG2_C"/>
</dbReference>
<dbReference type="InParanoid" id="A0A1S0TLU9"/>
<dbReference type="GO" id="GO:0005524">
    <property type="term" value="F:ATP binding"/>
    <property type="evidence" value="ECO:0007669"/>
    <property type="project" value="UniProtKB-KW"/>
</dbReference>
<dbReference type="SMART" id="SM01331">
    <property type="entry name" value="DUF3635"/>
    <property type="match status" value="1"/>
</dbReference>
<dbReference type="EC" id="2.7.11.1" evidence="1"/>
<dbReference type="FunCoup" id="A0A1S0TLU9">
    <property type="interactions" value="48"/>
</dbReference>
<evidence type="ECO:0000256" key="5">
    <source>
        <dbReference type="ARBA" id="ARBA00022777"/>
    </source>
</evidence>
<keyword evidence="2" id="KW-0723">Serine/threonine-protein kinase</keyword>